<gene>
    <name evidence="2" type="ORF">CLV43_11429</name>
</gene>
<evidence type="ECO:0000259" key="1">
    <source>
        <dbReference type="SMART" id="SM00382"/>
    </source>
</evidence>
<dbReference type="PANTHER" id="PTHR37291:SF1">
    <property type="entry name" value="TYPE IV METHYL-DIRECTED RESTRICTION ENZYME ECOKMCRB SUBUNIT"/>
    <property type="match status" value="1"/>
</dbReference>
<dbReference type="InterPro" id="IPR011704">
    <property type="entry name" value="ATPase_dyneun-rel_AAA"/>
</dbReference>
<dbReference type="Gene3D" id="3.40.50.300">
    <property type="entry name" value="P-loop containing nucleotide triphosphate hydrolases"/>
    <property type="match status" value="1"/>
</dbReference>
<dbReference type="Pfam" id="PF07728">
    <property type="entry name" value="AAA_5"/>
    <property type="match status" value="1"/>
</dbReference>
<sequence>MYLHLLAPNDFGGAAKRELLLTVLALAPQPTAVPTELDVALDSGFGRAGTAYRTYRDRQIAWLVRFVVAWKALAPEARRAALADPWAFRGIADSIPINSAYSQRNVLLHLAFPDTFERIVSRRHKQLIIEGLAKDLPDPTGDEDRDLAVLRTALERRRGDHIDFYDRDIERRWRPRTSSGDGETELRGWLVRGANVHGRNLVSEWLTEGYCSLAYPDLGELPAGRTRSQIDAKLAERLPELTSKQRSIHVGVLNRFLNEMQPGDIVATVDGAKVYVGTITSAPMWTETPEHLSNRRRTVQWANANTPFARDQLPGSTRDRLSGQMTVSSLGSEVAEFASLTGIDPDLDPAEVTPEPPVNEPVVLPEPTAELADELLIDLDWLSETVDLLREKKQIILYGPPGTGKTYIAQELAQFLTEQTGGEHRLVQFHPSYAYEDFFEGFRPQRGATPGTVSFELEDGPLKLLVNEANKDVTRAYVLIIDEINRANLAKVFGELYFLLEYRSRSVQLQYSPTEDFRLPPNLYLIGTMNTADRSIALVDSAMRRRFSWQGLFPGETPVADMLRRWLHAYGLPADRADLLDALNERIADRDAAIGPSYLMNPRVGTEAGLARIWKHHIMPLLEERHIGENVDLHALYGLDTLRNGTTLRARTREKSVPEEEIGEPPA</sequence>
<dbReference type="GO" id="GO:0005524">
    <property type="term" value="F:ATP binding"/>
    <property type="evidence" value="ECO:0007669"/>
    <property type="project" value="InterPro"/>
</dbReference>
<dbReference type="AlphaFoldDB" id="A0A2T0SNX4"/>
<feature type="domain" description="AAA+ ATPase" evidence="1">
    <location>
        <begin position="391"/>
        <end position="553"/>
    </location>
</feature>
<reference evidence="2 3" key="1">
    <citation type="submission" date="2018-03" db="EMBL/GenBank/DDBJ databases">
        <title>Genomic Encyclopedia of Archaeal and Bacterial Type Strains, Phase II (KMG-II): from individual species to whole genera.</title>
        <authorList>
            <person name="Goeker M."/>
        </authorList>
    </citation>
    <scope>NUCLEOTIDE SEQUENCE [LARGE SCALE GENOMIC DNA]</scope>
    <source>
        <strain evidence="2 3">DSM 44720</strain>
    </source>
</reference>
<name>A0A2T0SNX4_9PSEU</name>
<dbReference type="CDD" id="cd00009">
    <property type="entry name" value="AAA"/>
    <property type="match status" value="1"/>
</dbReference>
<dbReference type="SMART" id="SM00382">
    <property type="entry name" value="AAA"/>
    <property type="match status" value="1"/>
</dbReference>
<organism evidence="2 3">
    <name type="scientific">Umezawaea tangerina</name>
    <dbReference type="NCBI Taxonomy" id="84725"/>
    <lineage>
        <taxon>Bacteria</taxon>
        <taxon>Bacillati</taxon>
        <taxon>Actinomycetota</taxon>
        <taxon>Actinomycetes</taxon>
        <taxon>Pseudonocardiales</taxon>
        <taxon>Pseudonocardiaceae</taxon>
        <taxon>Umezawaea</taxon>
    </lineage>
</organism>
<dbReference type="InterPro" id="IPR027417">
    <property type="entry name" value="P-loop_NTPase"/>
</dbReference>
<protein>
    <submittedName>
        <fullName evidence="2">5-methylcytosine-specific restriction protein B</fullName>
    </submittedName>
</protein>
<dbReference type="PANTHER" id="PTHR37291">
    <property type="entry name" value="5-METHYLCYTOSINE-SPECIFIC RESTRICTION ENZYME B"/>
    <property type="match status" value="1"/>
</dbReference>
<dbReference type="InterPro" id="IPR003593">
    <property type="entry name" value="AAA+_ATPase"/>
</dbReference>
<dbReference type="SUPFAM" id="SSF52540">
    <property type="entry name" value="P-loop containing nucleoside triphosphate hydrolases"/>
    <property type="match status" value="1"/>
</dbReference>
<dbReference type="Proteomes" id="UP000239494">
    <property type="component" value="Unassembled WGS sequence"/>
</dbReference>
<dbReference type="InterPro" id="IPR052934">
    <property type="entry name" value="Methyl-DNA_Rec/Restrict_Enz"/>
</dbReference>
<dbReference type="GO" id="GO:0016887">
    <property type="term" value="F:ATP hydrolysis activity"/>
    <property type="evidence" value="ECO:0007669"/>
    <property type="project" value="InterPro"/>
</dbReference>
<accession>A0A2T0SNX4</accession>
<dbReference type="EMBL" id="PVTF01000014">
    <property type="protein sequence ID" value="PRY35111.1"/>
    <property type="molecule type" value="Genomic_DNA"/>
</dbReference>
<keyword evidence="3" id="KW-1185">Reference proteome</keyword>
<comment type="caution">
    <text evidence="2">The sequence shown here is derived from an EMBL/GenBank/DDBJ whole genome shotgun (WGS) entry which is preliminary data.</text>
</comment>
<evidence type="ECO:0000313" key="2">
    <source>
        <dbReference type="EMBL" id="PRY35111.1"/>
    </source>
</evidence>
<evidence type="ECO:0000313" key="3">
    <source>
        <dbReference type="Proteomes" id="UP000239494"/>
    </source>
</evidence>
<proteinExistence type="predicted"/>